<keyword evidence="1" id="KW-0472">Membrane</keyword>
<dbReference type="Proteomes" id="UP001642487">
    <property type="component" value="Chromosome 11"/>
</dbReference>
<feature type="transmembrane region" description="Helical" evidence="1">
    <location>
        <begin position="111"/>
        <end position="131"/>
    </location>
</feature>
<dbReference type="EMBL" id="OZ021745">
    <property type="protein sequence ID" value="CAK9313027.1"/>
    <property type="molecule type" value="Genomic_DNA"/>
</dbReference>
<protein>
    <submittedName>
        <fullName evidence="2">Uncharacterized protein</fullName>
    </submittedName>
</protein>
<feature type="transmembrane region" description="Helical" evidence="1">
    <location>
        <begin position="59"/>
        <end position="77"/>
    </location>
</feature>
<evidence type="ECO:0000313" key="3">
    <source>
        <dbReference type="Proteomes" id="UP001642487"/>
    </source>
</evidence>
<organism evidence="2 3">
    <name type="scientific">Citrullus colocynthis</name>
    <name type="common">colocynth</name>
    <dbReference type="NCBI Taxonomy" id="252529"/>
    <lineage>
        <taxon>Eukaryota</taxon>
        <taxon>Viridiplantae</taxon>
        <taxon>Streptophyta</taxon>
        <taxon>Embryophyta</taxon>
        <taxon>Tracheophyta</taxon>
        <taxon>Spermatophyta</taxon>
        <taxon>Magnoliopsida</taxon>
        <taxon>eudicotyledons</taxon>
        <taxon>Gunneridae</taxon>
        <taxon>Pentapetalae</taxon>
        <taxon>rosids</taxon>
        <taxon>fabids</taxon>
        <taxon>Cucurbitales</taxon>
        <taxon>Cucurbitaceae</taxon>
        <taxon>Benincaseae</taxon>
        <taxon>Citrullus</taxon>
    </lineage>
</organism>
<reference evidence="2 3" key="1">
    <citation type="submission" date="2024-03" db="EMBL/GenBank/DDBJ databases">
        <authorList>
            <person name="Gkanogiannis A."/>
            <person name="Becerra Lopez-Lavalle L."/>
        </authorList>
    </citation>
    <scope>NUCLEOTIDE SEQUENCE [LARGE SCALE GENOMIC DNA]</scope>
</reference>
<keyword evidence="1" id="KW-1133">Transmembrane helix</keyword>
<proteinExistence type="predicted"/>
<evidence type="ECO:0000313" key="2">
    <source>
        <dbReference type="EMBL" id="CAK9313027.1"/>
    </source>
</evidence>
<name>A0ABP0Y2R3_9ROSI</name>
<sequence>MGGVHSSVLNGQGSVQSTSFGFDRIHCFFFLFLRDALSVLCTIFVNLSAQPPSFTLSTLLQGISLSFFSFSSFQLLLTERVFADLFVDKVGTLFCNSSPNVNRFFFAPRHILIQLSSMGSNFLVVVPCYVLQIS</sequence>
<evidence type="ECO:0000256" key="1">
    <source>
        <dbReference type="SAM" id="Phobius"/>
    </source>
</evidence>
<feature type="transmembrane region" description="Helical" evidence="1">
    <location>
        <begin position="28"/>
        <end position="47"/>
    </location>
</feature>
<accession>A0ABP0Y2R3</accession>
<gene>
    <name evidence="2" type="ORF">CITCOLO1_LOCUS4737</name>
</gene>
<keyword evidence="1" id="KW-0812">Transmembrane</keyword>
<keyword evidence="3" id="KW-1185">Reference proteome</keyword>